<dbReference type="PROSITE" id="PS51168">
    <property type="entry name" value="CHORISMATE_MUT_2"/>
    <property type="match status" value="1"/>
</dbReference>
<evidence type="ECO:0000259" key="2">
    <source>
        <dbReference type="PROSITE" id="PS51168"/>
    </source>
</evidence>
<protein>
    <recommendedName>
        <fullName evidence="1">chorismate mutase</fullName>
        <ecNumber evidence="1">5.4.99.5</ecNumber>
    </recommendedName>
</protein>
<feature type="domain" description="Chorismate mutase" evidence="2">
    <location>
        <begin position="6"/>
        <end position="98"/>
    </location>
</feature>
<dbReference type="STRING" id="69395.AQ619_10815"/>
<dbReference type="RefSeq" id="WP_062147151.1">
    <property type="nucleotide sequence ID" value="NZ_CP013002.1"/>
</dbReference>
<dbReference type="EC" id="5.4.99.5" evidence="1"/>
<dbReference type="SMART" id="SM00830">
    <property type="entry name" value="CM_2"/>
    <property type="match status" value="1"/>
</dbReference>
<evidence type="ECO:0000313" key="3">
    <source>
        <dbReference type="EMBL" id="ALL13786.1"/>
    </source>
</evidence>
<accession>A0A0N7JHM2</accession>
<dbReference type="OrthoDB" id="7268348at2"/>
<evidence type="ECO:0000256" key="1">
    <source>
        <dbReference type="ARBA" id="ARBA00012404"/>
    </source>
</evidence>
<dbReference type="AlphaFoldDB" id="A0A0N7JHM2"/>
<sequence>MGTDAAKAPPSLEEVRWRLDAIDGELLKLLDERASLAGSVAAAKRAAGDTGFGLRPGREALIIRRLLAAPRSAANDALVIRIWREIMSDNLSRQGPYHLAVWGGKDPTRTVELTRLRFGTAPRLQVLPEAKDVLGAAKTPWGVGVLALTPDSNWWGRLLAEPKLKVFAALPCLNRWGPQAALAVAEVEVEPTGGDQTFWVTDSPKSAAAIVEALSPSGVAAEPLAASGGLKLFSLSGFFQVNDERLAQAPGKLTGVIGAAPTPFDL</sequence>
<dbReference type="EMBL" id="CP013002">
    <property type="protein sequence ID" value="ALL13786.1"/>
    <property type="molecule type" value="Genomic_DNA"/>
</dbReference>
<dbReference type="GO" id="GO:0004106">
    <property type="term" value="F:chorismate mutase activity"/>
    <property type="evidence" value="ECO:0007669"/>
    <property type="project" value="UniProtKB-EC"/>
</dbReference>
<gene>
    <name evidence="3" type="ORF">AQ619_10815</name>
</gene>
<dbReference type="Gene3D" id="1.20.59.10">
    <property type="entry name" value="Chorismate mutase"/>
    <property type="match status" value="1"/>
</dbReference>
<name>A0A0N7JHM2_9CAUL</name>
<reference evidence="3 4" key="1">
    <citation type="submission" date="2015-10" db="EMBL/GenBank/DDBJ databases">
        <title>Conservation of the essential genome among Caulobacter and Brevundimonas species.</title>
        <authorList>
            <person name="Scott D."/>
            <person name="Ely B."/>
        </authorList>
    </citation>
    <scope>NUCLEOTIDE SEQUENCE [LARGE SCALE GENOMIC DNA]</scope>
    <source>
        <strain evidence="3 4">CB4</strain>
    </source>
</reference>
<dbReference type="NCBIfam" id="NF004695">
    <property type="entry name" value="PRK06034.1-1"/>
    <property type="match status" value="1"/>
</dbReference>
<organism evidence="3 4">
    <name type="scientific">Caulobacter henricii</name>
    <dbReference type="NCBI Taxonomy" id="69395"/>
    <lineage>
        <taxon>Bacteria</taxon>
        <taxon>Pseudomonadati</taxon>
        <taxon>Pseudomonadota</taxon>
        <taxon>Alphaproteobacteria</taxon>
        <taxon>Caulobacterales</taxon>
        <taxon>Caulobacteraceae</taxon>
        <taxon>Caulobacter</taxon>
    </lineage>
</organism>
<dbReference type="SUPFAM" id="SSF48600">
    <property type="entry name" value="Chorismate mutase II"/>
    <property type="match status" value="1"/>
</dbReference>
<dbReference type="GO" id="GO:0046417">
    <property type="term" value="P:chorismate metabolic process"/>
    <property type="evidence" value="ECO:0007669"/>
    <property type="project" value="InterPro"/>
</dbReference>
<dbReference type="InterPro" id="IPR002701">
    <property type="entry name" value="CM_II_prokaryot"/>
</dbReference>
<dbReference type="Pfam" id="PF01817">
    <property type="entry name" value="CM_2"/>
    <property type="match status" value="1"/>
</dbReference>
<proteinExistence type="predicted"/>
<keyword evidence="4" id="KW-1185">Reference proteome</keyword>
<dbReference type="InterPro" id="IPR036979">
    <property type="entry name" value="CM_dom_sf"/>
</dbReference>
<dbReference type="Proteomes" id="UP000056905">
    <property type="component" value="Chromosome"/>
</dbReference>
<dbReference type="KEGG" id="chq:AQ619_10815"/>
<dbReference type="InterPro" id="IPR036263">
    <property type="entry name" value="Chorismate_II_sf"/>
</dbReference>
<evidence type="ECO:0000313" key="4">
    <source>
        <dbReference type="Proteomes" id="UP000056905"/>
    </source>
</evidence>